<evidence type="ECO:0000313" key="5">
    <source>
        <dbReference type="Proteomes" id="UP001292079"/>
    </source>
</evidence>
<evidence type="ECO:0000256" key="2">
    <source>
        <dbReference type="ARBA" id="ARBA00010849"/>
    </source>
</evidence>
<accession>A0AAE1ZLC0</accession>
<dbReference type="GO" id="GO:0005634">
    <property type="term" value="C:nucleus"/>
    <property type="evidence" value="ECO:0007669"/>
    <property type="project" value="UniProtKB-SubCell"/>
</dbReference>
<comment type="caution">
    <text evidence="4">The sequence shown here is derived from an EMBL/GenBank/DDBJ whole genome shotgun (WGS) entry which is preliminary data.</text>
</comment>
<gene>
    <name evidence="4" type="ORF">MN116_002506</name>
</gene>
<dbReference type="Gene3D" id="1.20.890.10">
    <property type="entry name" value="cAMP-dependent protein kinase regulatory subunit, dimerization-anchoring domain"/>
    <property type="match status" value="1"/>
</dbReference>
<evidence type="ECO:0000256" key="3">
    <source>
        <dbReference type="ARBA" id="ARBA00023242"/>
    </source>
</evidence>
<reference evidence="4" key="2">
    <citation type="journal article" date="2023" name="Infect Dis Poverty">
        <title>Chromosome-scale genome of the human blood fluke Schistosoma mekongi and its implications for public health.</title>
        <authorList>
            <person name="Zhou M."/>
            <person name="Xu L."/>
            <person name="Xu D."/>
            <person name="Chen W."/>
            <person name="Khan J."/>
            <person name="Hu Y."/>
            <person name="Huang H."/>
            <person name="Wei H."/>
            <person name="Zhang Y."/>
            <person name="Chusongsang P."/>
            <person name="Tanasarnprasert K."/>
            <person name="Hu X."/>
            <person name="Limpanont Y."/>
            <person name="Lv Z."/>
        </authorList>
    </citation>
    <scope>NUCLEOTIDE SEQUENCE</scope>
    <source>
        <strain evidence="4">LV_2022a</strain>
    </source>
</reference>
<organism evidence="4 5">
    <name type="scientific">Schistosoma mekongi</name>
    <name type="common">Parasitic worm</name>
    <dbReference type="NCBI Taxonomy" id="38744"/>
    <lineage>
        <taxon>Eukaryota</taxon>
        <taxon>Metazoa</taxon>
        <taxon>Spiralia</taxon>
        <taxon>Lophotrochozoa</taxon>
        <taxon>Platyhelminthes</taxon>
        <taxon>Trematoda</taxon>
        <taxon>Digenea</taxon>
        <taxon>Strigeidida</taxon>
        <taxon>Schistosomatoidea</taxon>
        <taxon>Schistosomatidae</taxon>
        <taxon>Schistosoma</taxon>
    </lineage>
</organism>
<dbReference type="EMBL" id="JALJAT010000001">
    <property type="protein sequence ID" value="KAK4475454.1"/>
    <property type="molecule type" value="Genomic_DNA"/>
</dbReference>
<keyword evidence="3" id="KW-0539">Nucleus</keyword>
<sequence length="91" mass="10541">MLNNEQIHIDHFIRSLSNTINYVKSDIQLEASTAELQSLPTRIYLERLVVPVLIHGLTQLCKERPQKPIEYLAAYLMKNKDYKQGIIMGTK</sequence>
<evidence type="ECO:0008006" key="6">
    <source>
        <dbReference type="Google" id="ProtNLM"/>
    </source>
</evidence>
<comment type="subcellular location">
    <subcellularLocation>
        <location evidence="1">Nucleus</location>
    </subcellularLocation>
</comment>
<name>A0AAE1ZLC0_SCHME</name>
<dbReference type="InterPro" id="IPR049629">
    <property type="entry name" value="DPY30_SDC1_DD"/>
</dbReference>
<dbReference type="Pfam" id="PF05186">
    <property type="entry name" value="Dpy-30"/>
    <property type="match status" value="1"/>
</dbReference>
<comment type="similarity">
    <text evidence="2">Belongs to the dpy-30 family.</text>
</comment>
<dbReference type="AlphaFoldDB" id="A0AAE1ZLC0"/>
<proteinExistence type="inferred from homology"/>
<dbReference type="Proteomes" id="UP001292079">
    <property type="component" value="Unassembled WGS sequence"/>
</dbReference>
<evidence type="ECO:0000256" key="1">
    <source>
        <dbReference type="ARBA" id="ARBA00004123"/>
    </source>
</evidence>
<keyword evidence="5" id="KW-1185">Reference proteome</keyword>
<evidence type="ECO:0000313" key="4">
    <source>
        <dbReference type="EMBL" id="KAK4475454.1"/>
    </source>
</evidence>
<protein>
    <recommendedName>
        <fullName evidence="6">Dpy-30 histone methyltransferase complex regulatory subunit</fullName>
    </recommendedName>
</protein>
<reference evidence="4" key="1">
    <citation type="submission" date="2022-04" db="EMBL/GenBank/DDBJ databases">
        <authorList>
            <person name="Xu L."/>
            <person name="Lv Z."/>
        </authorList>
    </citation>
    <scope>NUCLEOTIDE SEQUENCE</scope>
    <source>
        <strain evidence="4">LV_2022a</strain>
    </source>
</reference>
<dbReference type="InterPro" id="IPR007858">
    <property type="entry name" value="Dpy-30_motif"/>
</dbReference>
<dbReference type="CDD" id="cd22965">
    <property type="entry name" value="DD_DPY30_SDC1"/>
    <property type="match status" value="1"/>
</dbReference>